<evidence type="ECO:0000259" key="6">
    <source>
        <dbReference type="Pfam" id="PF02826"/>
    </source>
</evidence>
<evidence type="ECO:0000313" key="7">
    <source>
        <dbReference type="EMBL" id="MCZ8531985.1"/>
    </source>
</evidence>
<dbReference type="InterPro" id="IPR050418">
    <property type="entry name" value="D-iso_2-hydroxyacid_DH_PdxB"/>
</dbReference>
<accession>A0A9X3L6C8</accession>
<proteinExistence type="inferred from homology"/>
<comment type="similarity">
    <text evidence="1 4">Belongs to the D-isomer specific 2-hydroxyacid dehydrogenase family.</text>
</comment>
<dbReference type="Proteomes" id="UP001152172">
    <property type="component" value="Unassembled WGS sequence"/>
</dbReference>
<organism evidence="7 8">
    <name type="scientific">Psychrobacillus psychrodurans</name>
    <dbReference type="NCBI Taxonomy" id="126157"/>
    <lineage>
        <taxon>Bacteria</taxon>
        <taxon>Bacillati</taxon>
        <taxon>Bacillota</taxon>
        <taxon>Bacilli</taxon>
        <taxon>Bacillales</taxon>
        <taxon>Bacillaceae</taxon>
        <taxon>Psychrobacillus</taxon>
    </lineage>
</organism>
<evidence type="ECO:0000256" key="4">
    <source>
        <dbReference type="RuleBase" id="RU003719"/>
    </source>
</evidence>
<evidence type="ECO:0000256" key="3">
    <source>
        <dbReference type="ARBA" id="ARBA00023027"/>
    </source>
</evidence>
<dbReference type="RefSeq" id="WP_269920658.1">
    <property type="nucleotide sequence ID" value="NZ_JAMKBI010000001.1"/>
</dbReference>
<feature type="domain" description="D-isomer specific 2-hydroxyacid dehydrogenase catalytic" evidence="5">
    <location>
        <begin position="17"/>
        <end position="319"/>
    </location>
</feature>
<sequence>MANNAVIITDCDHYDIEVETEILSKNAIKFQKKQCKTEQDLIEQCQDAAVWINQYAPITENVLANSPNLKLVIRYGVGVNNVDVQAATKYGVQVCNVPDYGTQEVADHALACLLTLTRKVSQMSSLVKQGVWDYQKSIPVYRHSEQKVGIIGIGRIGTAFANRVHALNSQVLAYDPKMTEERINRAPEFVQFVDLETLLKESDIVSIHCPLDSAYHLIGEVELQKMKRSSYLINVSRGGIINEDALDKALTEGWIAGAALDVSEIEPIPLDSPLLRQENLYCTPHMGWYSEESAKELKRKVAEEAVRFLQGEQVHYPINNLT</sequence>
<comment type="caution">
    <text evidence="7">The sequence shown here is derived from an EMBL/GenBank/DDBJ whole genome shotgun (WGS) entry which is preliminary data.</text>
</comment>
<dbReference type="InterPro" id="IPR006140">
    <property type="entry name" value="D-isomer_DH_NAD-bd"/>
</dbReference>
<keyword evidence="2 4" id="KW-0560">Oxidoreductase</keyword>
<keyword evidence="8" id="KW-1185">Reference proteome</keyword>
<dbReference type="PROSITE" id="PS00671">
    <property type="entry name" value="D_2_HYDROXYACID_DH_3"/>
    <property type="match status" value="1"/>
</dbReference>
<name>A0A9X3L6C8_9BACI</name>
<dbReference type="AlphaFoldDB" id="A0A9X3L6C8"/>
<dbReference type="Pfam" id="PF02826">
    <property type="entry name" value="2-Hacid_dh_C"/>
    <property type="match status" value="1"/>
</dbReference>
<dbReference type="PANTHER" id="PTHR43761:SF1">
    <property type="entry name" value="D-ISOMER SPECIFIC 2-HYDROXYACID DEHYDROGENASE CATALYTIC DOMAIN-CONTAINING PROTEIN-RELATED"/>
    <property type="match status" value="1"/>
</dbReference>
<dbReference type="PANTHER" id="PTHR43761">
    <property type="entry name" value="D-ISOMER SPECIFIC 2-HYDROXYACID DEHYDROGENASE FAMILY PROTEIN (AFU_ORTHOLOGUE AFUA_1G13630)"/>
    <property type="match status" value="1"/>
</dbReference>
<protein>
    <submittedName>
        <fullName evidence="7">C-terminal binding protein</fullName>
    </submittedName>
</protein>
<dbReference type="Pfam" id="PF00389">
    <property type="entry name" value="2-Hacid_dh"/>
    <property type="match status" value="1"/>
</dbReference>
<dbReference type="GO" id="GO:0003714">
    <property type="term" value="F:transcription corepressor activity"/>
    <property type="evidence" value="ECO:0007669"/>
    <property type="project" value="InterPro"/>
</dbReference>
<dbReference type="InterPro" id="IPR043322">
    <property type="entry name" value="CtBP"/>
</dbReference>
<gene>
    <name evidence="7" type="ORF">M9R61_01330</name>
</gene>
<reference evidence="7" key="1">
    <citation type="submission" date="2022-05" db="EMBL/GenBank/DDBJ databases">
        <authorList>
            <person name="Colautti A."/>
            <person name="Iacumin L."/>
        </authorList>
    </citation>
    <scope>NUCLEOTIDE SEQUENCE</scope>
    <source>
        <strain evidence="7">DSM 30747</strain>
    </source>
</reference>
<dbReference type="SUPFAM" id="SSF52283">
    <property type="entry name" value="Formate/glycerate dehydrogenase catalytic domain-like"/>
    <property type="match status" value="1"/>
</dbReference>
<evidence type="ECO:0000259" key="5">
    <source>
        <dbReference type="Pfam" id="PF00389"/>
    </source>
</evidence>
<dbReference type="GO" id="GO:0016616">
    <property type="term" value="F:oxidoreductase activity, acting on the CH-OH group of donors, NAD or NADP as acceptor"/>
    <property type="evidence" value="ECO:0007669"/>
    <property type="project" value="InterPro"/>
</dbReference>
<feature type="domain" description="D-isomer specific 2-hydroxyacid dehydrogenase NAD-binding" evidence="6">
    <location>
        <begin position="111"/>
        <end position="287"/>
    </location>
</feature>
<dbReference type="EMBL" id="JAMKBI010000001">
    <property type="protein sequence ID" value="MCZ8531985.1"/>
    <property type="molecule type" value="Genomic_DNA"/>
</dbReference>
<dbReference type="Gene3D" id="3.40.50.720">
    <property type="entry name" value="NAD(P)-binding Rossmann-like Domain"/>
    <property type="match status" value="2"/>
</dbReference>
<evidence type="ECO:0000256" key="2">
    <source>
        <dbReference type="ARBA" id="ARBA00023002"/>
    </source>
</evidence>
<dbReference type="InterPro" id="IPR029752">
    <property type="entry name" value="D-isomer_DH_CS1"/>
</dbReference>
<dbReference type="InterPro" id="IPR036291">
    <property type="entry name" value="NAD(P)-bd_dom_sf"/>
</dbReference>
<dbReference type="InterPro" id="IPR006139">
    <property type="entry name" value="D-isomer_2_OHA_DH_cat_dom"/>
</dbReference>
<dbReference type="GO" id="GO:0051287">
    <property type="term" value="F:NAD binding"/>
    <property type="evidence" value="ECO:0007669"/>
    <property type="project" value="InterPro"/>
</dbReference>
<dbReference type="PROSITE" id="PS00065">
    <property type="entry name" value="D_2_HYDROXYACID_DH_1"/>
    <property type="match status" value="1"/>
</dbReference>
<dbReference type="FunFam" id="3.40.50.720:FF:000203">
    <property type="entry name" value="D-3-phosphoglycerate dehydrogenase (SerA)"/>
    <property type="match status" value="1"/>
</dbReference>
<evidence type="ECO:0000313" key="8">
    <source>
        <dbReference type="Proteomes" id="UP001152172"/>
    </source>
</evidence>
<dbReference type="CDD" id="cd05299">
    <property type="entry name" value="CtBP_dh"/>
    <property type="match status" value="1"/>
</dbReference>
<dbReference type="SUPFAM" id="SSF51735">
    <property type="entry name" value="NAD(P)-binding Rossmann-fold domains"/>
    <property type="match status" value="1"/>
</dbReference>
<dbReference type="InterPro" id="IPR029753">
    <property type="entry name" value="D-isomer_DH_CS"/>
</dbReference>
<evidence type="ECO:0000256" key="1">
    <source>
        <dbReference type="ARBA" id="ARBA00005854"/>
    </source>
</evidence>
<keyword evidence="3" id="KW-0520">NAD</keyword>